<dbReference type="Gene3D" id="3.30.460.10">
    <property type="entry name" value="Beta Polymerase, domain 2"/>
    <property type="match status" value="1"/>
</dbReference>
<evidence type="ECO:0000313" key="4">
    <source>
        <dbReference type="Proteomes" id="UP000003257"/>
    </source>
</evidence>
<comment type="function">
    <text evidence="2">Functions as a ribosomal silencing factor. Interacts with ribosomal protein uL14 (rplN), blocking formation of intersubunit bridge B8. Prevents association of the 30S and 50S ribosomal subunits and the formation of functional ribosomes, thus repressing translation.</text>
</comment>
<dbReference type="InterPro" id="IPR043519">
    <property type="entry name" value="NT_sf"/>
</dbReference>
<dbReference type="PANTHER" id="PTHR21043:SF0">
    <property type="entry name" value="MITOCHONDRIAL ASSEMBLY OF RIBOSOMAL LARGE SUBUNIT PROTEIN 1"/>
    <property type="match status" value="1"/>
</dbReference>
<dbReference type="InterPro" id="IPR004394">
    <property type="entry name" value="Iojap/RsfS/C7orf30"/>
</dbReference>
<comment type="subunit">
    <text evidence="2">Interacts with ribosomal protein uL14 (rplN).</text>
</comment>
<dbReference type="SUPFAM" id="SSF81301">
    <property type="entry name" value="Nucleotidyltransferase"/>
    <property type="match status" value="1"/>
</dbReference>
<sequence>MKNAPWVAKLGLLGTGASVQHWRCITKEDNVLSLNVDAAQAADHGAAMTAASHIATSDDLLALILSSLNDDKAEDIVQIDLRGKTAIGDYMVICSGRSTRQVSAIAEKLAQAVKDATGRTSKMEGRETGDWVLIDTGDVVVHVFRPEVREFYQLEKMWLGGEDAAAVMPH</sequence>
<dbReference type="HAMAP" id="MF_01477">
    <property type="entry name" value="Iojap_RsfS"/>
    <property type="match status" value="1"/>
</dbReference>
<keyword evidence="2" id="KW-0678">Repressor</keyword>
<accession>A0ABM9XAP5</accession>
<evidence type="ECO:0000313" key="3">
    <source>
        <dbReference type="EMBL" id="EDQ06572.1"/>
    </source>
</evidence>
<dbReference type="NCBIfam" id="TIGR00090">
    <property type="entry name" value="rsfS_iojap_ybeB"/>
    <property type="match status" value="1"/>
</dbReference>
<evidence type="ECO:0000256" key="1">
    <source>
        <dbReference type="ARBA" id="ARBA00010574"/>
    </source>
</evidence>
<keyword evidence="2" id="KW-0810">Translation regulation</keyword>
<dbReference type="Proteomes" id="UP000003257">
    <property type="component" value="Unassembled WGS sequence"/>
</dbReference>
<comment type="caution">
    <text evidence="3">The sequence shown here is derived from an EMBL/GenBank/DDBJ whole genome shotgun (WGS) entry which is preliminary data.</text>
</comment>
<proteinExistence type="inferred from homology"/>
<comment type="similarity">
    <text evidence="1 2">Belongs to the Iojap/RsfS family.</text>
</comment>
<comment type="subcellular location">
    <subcellularLocation>
        <location evidence="2">Cytoplasm</location>
    </subcellularLocation>
</comment>
<gene>
    <name evidence="2" type="primary">rsfS</name>
    <name evidence="3" type="ORF">OIHEL45_07140</name>
</gene>
<dbReference type="EMBL" id="ABID01000001">
    <property type="protein sequence ID" value="EDQ06572.1"/>
    <property type="molecule type" value="Genomic_DNA"/>
</dbReference>
<dbReference type="Pfam" id="PF02410">
    <property type="entry name" value="RsfS"/>
    <property type="match status" value="1"/>
</dbReference>
<protein>
    <recommendedName>
        <fullName evidence="2">Ribosomal silencing factor RsfS</fullName>
    </recommendedName>
</protein>
<dbReference type="PANTHER" id="PTHR21043">
    <property type="entry name" value="IOJAP SUPERFAMILY ORTHOLOG"/>
    <property type="match status" value="1"/>
</dbReference>
<keyword evidence="4" id="KW-1185">Reference proteome</keyword>
<evidence type="ECO:0000256" key="2">
    <source>
        <dbReference type="HAMAP-Rule" id="MF_01477"/>
    </source>
</evidence>
<organism evidence="3 4">
    <name type="scientific">Sulfitobacter indolifex HEL-45</name>
    <dbReference type="NCBI Taxonomy" id="391624"/>
    <lineage>
        <taxon>Bacteria</taxon>
        <taxon>Pseudomonadati</taxon>
        <taxon>Pseudomonadota</taxon>
        <taxon>Alphaproteobacteria</taxon>
        <taxon>Rhodobacterales</taxon>
        <taxon>Roseobacteraceae</taxon>
        <taxon>Sulfitobacter</taxon>
    </lineage>
</organism>
<reference evidence="3 4" key="1">
    <citation type="submission" date="2007-11" db="EMBL/GenBank/DDBJ databases">
        <authorList>
            <person name="Wagner-Dobler I."/>
            <person name="Ferriera S."/>
            <person name="Johnson J."/>
            <person name="Kravitz S."/>
            <person name="Beeson K."/>
            <person name="Sutton G."/>
            <person name="Rogers Y.-H."/>
            <person name="Friedman R."/>
            <person name="Frazier M."/>
            <person name="Venter J.C."/>
        </authorList>
    </citation>
    <scope>NUCLEOTIDE SEQUENCE [LARGE SCALE GENOMIC DNA]</scope>
    <source>
        <strain evidence="3 4">HEL-45</strain>
    </source>
</reference>
<name>A0ABM9XAP5_9RHOB</name>
<keyword evidence="2" id="KW-0963">Cytoplasm</keyword>